<feature type="transmembrane region" description="Helical" evidence="16">
    <location>
        <begin position="282"/>
        <end position="304"/>
    </location>
</feature>
<evidence type="ECO:0000313" key="17">
    <source>
        <dbReference type="EnsemblMetazoa" id="XP_028129463.1"/>
    </source>
</evidence>
<feature type="transmembrane region" description="Helical" evidence="16">
    <location>
        <begin position="576"/>
        <end position="598"/>
    </location>
</feature>
<evidence type="ECO:0000256" key="8">
    <source>
        <dbReference type="ARBA" id="ARBA00023053"/>
    </source>
</evidence>
<dbReference type="GO" id="GO:0015179">
    <property type="term" value="F:L-amino acid transmembrane transporter activity"/>
    <property type="evidence" value="ECO:0007669"/>
    <property type="project" value="TreeGrafter"/>
</dbReference>
<dbReference type="GO" id="GO:0005886">
    <property type="term" value="C:plasma membrane"/>
    <property type="evidence" value="ECO:0007669"/>
    <property type="project" value="TreeGrafter"/>
</dbReference>
<evidence type="ECO:0000256" key="4">
    <source>
        <dbReference type="ARBA" id="ARBA00022692"/>
    </source>
</evidence>
<dbReference type="PROSITE" id="PS00610">
    <property type="entry name" value="NA_NEUROTRAN_SYMP_1"/>
    <property type="match status" value="1"/>
</dbReference>
<evidence type="ECO:0000256" key="7">
    <source>
        <dbReference type="ARBA" id="ARBA00022989"/>
    </source>
</evidence>
<dbReference type="InParanoid" id="A0A6P7F6X5"/>
<keyword evidence="5 15" id="KW-0769">Symport</keyword>
<evidence type="ECO:0000256" key="11">
    <source>
        <dbReference type="ARBA" id="ARBA00023180"/>
    </source>
</evidence>
<comment type="subcellular location">
    <subcellularLocation>
        <location evidence="1">Membrane</location>
        <topology evidence="1">Multi-pass membrane protein</topology>
    </subcellularLocation>
</comment>
<evidence type="ECO:0000256" key="16">
    <source>
        <dbReference type="SAM" id="Phobius"/>
    </source>
</evidence>
<evidence type="ECO:0000313" key="19">
    <source>
        <dbReference type="RefSeq" id="XP_028129463.1"/>
    </source>
</evidence>
<keyword evidence="3 15" id="KW-0813">Transport</keyword>
<keyword evidence="4 15" id="KW-0812">Transmembrane</keyword>
<dbReference type="CDD" id="cd10324">
    <property type="entry name" value="SLC6sbd"/>
    <property type="match status" value="1"/>
</dbReference>
<dbReference type="OrthoDB" id="6581954at2759"/>
<dbReference type="PROSITE" id="PS50267">
    <property type="entry name" value="NA_NEUROTRAN_SYMP_3"/>
    <property type="match status" value="1"/>
</dbReference>
<protein>
    <recommendedName>
        <fullName evidence="15">Transporter</fullName>
    </recommendedName>
</protein>
<dbReference type="PANTHER" id="PTHR11616">
    <property type="entry name" value="SODIUM/CHLORIDE DEPENDENT TRANSPORTER"/>
    <property type="match status" value="1"/>
</dbReference>
<dbReference type="RefSeq" id="XP_028129463.1">
    <property type="nucleotide sequence ID" value="XM_028273662.1"/>
</dbReference>
<feature type="transmembrane region" description="Helical" evidence="16">
    <location>
        <begin position="461"/>
        <end position="480"/>
    </location>
</feature>
<keyword evidence="18" id="KW-1185">Reference proteome</keyword>
<evidence type="ECO:0000256" key="10">
    <source>
        <dbReference type="ARBA" id="ARBA00023136"/>
    </source>
</evidence>
<dbReference type="EnsemblMetazoa" id="XM_028273662.2">
    <property type="protein sequence ID" value="XP_028129463.1"/>
    <property type="gene ID" value="LOC114325571"/>
</dbReference>
<feature type="transmembrane region" description="Helical" evidence="16">
    <location>
        <begin position="114"/>
        <end position="135"/>
    </location>
</feature>
<evidence type="ECO:0000256" key="3">
    <source>
        <dbReference type="ARBA" id="ARBA00022448"/>
    </source>
</evidence>
<evidence type="ECO:0000256" key="6">
    <source>
        <dbReference type="ARBA" id="ARBA00022970"/>
    </source>
</evidence>
<reference evidence="17" key="2">
    <citation type="submission" date="2025-05" db="UniProtKB">
        <authorList>
            <consortium name="EnsemblMetazoa"/>
        </authorList>
    </citation>
    <scope>IDENTIFICATION</scope>
</reference>
<dbReference type="FunCoup" id="A0A6P7F6X5">
    <property type="interactions" value="22"/>
</dbReference>
<dbReference type="AlphaFoldDB" id="A0A6P7F6X5"/>
<feature type="transmembrane region" description="Helical" evidence="16">
    <location>
        <begin position="537"/>
        <end position="556"/>
    </location>
</feature>
<name>A0A6P7F6X5_DIAVI</name>
<evidence type="ECO:0000256" key="5">
    <source>
        <dbReference type="ARBA" id="ARBA00022847"/>
    </source>
</evidence>
<comment type="function">
    <text evidence="13">Unusual broad substrate spectrum amino acid:sodium cotransporter that promotes absorption of the D isomers of essential amino acids. Neutral amino acids are the preferred substrates, especially methionine and phenylalanine.</text>
</comment>
<dbReference type="KEGG" id="dvv:114325571"/>
<evidence type="ECO:0000313" key="18">
    <source>
        <dbReference type="Proteomes" id="UP001652700"/>
    </source>
</evidence>
<keyword evidence="8 14" id="KW-0915">Sodium</keyword>
<evidence type="ECO:0000256" key="12">
    <source>
        <dbReference type="ARBA" id="ARBA00023201"/>
    </source>
</evidence>
<feature type="binding site" evidence="14">
    <location>
        <position position="439"/>
    </location>
    <ligand>
        <name>Na(+)</name>
        <dbReference type="ChEBI" id="CHEBI:29101"/>
        <label>1</label>
    </ligand>
</feature>
<keyword evidence="7 16" id="KW-1133">Transmembrane helix</keyword>
<dbReference type="InterPro" id="IPR000175">
    <property type="entry name" value="Na/ntran_symport"/>
</dbReference>
<accession>A0A6P7F6X5</accession>
<dbReference type="PANTHER" id="PTHR11616:SF321">
    <property type="entry name" value="SODIUM-DEPENDENT NUTRIENT AMINO ACID TRANSPORTER 1-RELATED"/>
    <property type="match status" value="1"/>
</dbReference>
<evidence type="ECO:0000256" key="9">
    <source>
        <dbReference type="ARBA" id="ARBA00023065"/>
    </source>
</evidence>
<feature type="binding site" evidence="14">
    <location>
        <position position="97"/>
    </location>
    <ligand>
        <name>Na(+)</name>
        <dbReference type="ChEBI" id="CHEBI:29101"/>
        <label>1</label>
    </ligand>
</feature>
<dbReference type="GO" id="GO:0005283">
    <property type="term" value="F:amino acid:sodium symporter activity"/>
    <property type="evidence" value="ECO:0007669"/>
    <property type="project" value="TreeGrafter"/>
</dbReference>
<dbReference type="Proteomes" id="UP001652700">
    <property type="component" value="Unplaced"/>
</dbReference>
<feature type="binding site" evidence="14">
    <location>
        <position position="435"/>
    </location>
    <ligand>
        <name>Na(+)</name>
        <dbReference type="ChEBI" id="CHEBI:29101"/>
        <label>1</label>
    </ligand>
</feature>
<feature type="binding site" evidence="14">
    <location>
        <position position="335"/>
    </location>
    <ligand>
        <name>Na(+)</name>
        <dbReference type="ChEBI" id="CHEBI:29101"/>
        <label>1</label>
    </ligand>
</feature>
<evidence type="ECO:0000256" key="13">
    <source>
        <dbReference type="ARBA" id="ARBA00037785"/>
    </source>
</evidence>
<dbReference type="GO" id="GO:0089718">
    <property type="term" value="P:amino acid import across plasma membrane"/>
    <property type="evidence" value="ECO:0007669"/>
    <property type="project" value="TreeGrafter"/>
</dbReference>
<evidence type="ECO:0000256" key="14">
    <source>
        <dbReference type="PIRSR" id="PIRSR600175-1"/>
    </source>
</evidence>
<feature type="transmembrane region" description="Helical" evidence="16">
    <location>
        <begin position="156"/>
        <end position="184"/>
    </location>
</feature>
<keyword evidence="6" id="KW-0029">Amino-acid transport</keyword>
<dbReference type="Pfam" id="PF00209">
    <property type="entry name" value="SNF"/>
    <property type="match status" value="1"/>
</dbReference>
<dbReference type="GO" id="GO:0046872">
    <property type="term" value="F:metal ion binding"/>
    <property type="evidence" value="ECO:0007669"/>
    <property type="project" value="UniProtKB-KW"/>
</dbReference>
<dbReference type="GeneID" id="114325571"/>
<feature type="transmembrane region" description="Helical" evidence="16">
    <location>
        <begin position="361"/>
        <end position="382"/>
    </location>
</feature>
<keyword evidence="9" id="KW-0406">Ion transport</keyword>
<feature type="binding site" evidence="14">
    <location>
        <position position="93"/>
    </location>
    <ligand>
        <name>Na(+)</name>
        <dbReference type="ChEBI" id="CHEBI:29101"/>
        <label>1</label>
    </ligand>
</feature>
<evidence type="ECO:0000256" key="15">
    <source>
        <dbReference type="RuleBase" id="RU003732"/>
    </source>
</evidence>
<dbReference type="SUPFAM" id="SSF161070">
    <property type="entry name" value="SNF-like"/>
    <property type="match status" value="1"/>
</dbReference>
<feature type="transmembrane region" description="Helical" evidence="16">
    <location>
        <begin position="324"/>
        <end position="349"/>
    </location>
</feature>
<evidence type="ECO:0000256" key="2">
    <source>
        <dbReference type="ARBA" id="ARBA00006459"/>
    </source>
</evidence>
<feature type="transmembrane region" description="Helical" evidence="16">
    <location>
        <begin position="492"/>
        <end position="516"/>
    </location>
</feature>
<reference evidence="19" key="1">
    <citation type="submission" date="2025-04" db="UniProtKB">
        <authorList>
            <consortium name="RefSeq"/>
        </authorList>
    </citation>
    <scope>IDENTIFICATION</scope>
    <source>
        <tissue evidence="19">Whole insect</tissue>
    </source>
</reference>
<keyword evidence="12" id="KW-0739">Sodium transport</keyword>
<keyword evidence="10 16" id="KW-0472">Membrane</keyword>
<gene>
    <name evidence="19" type="primary">LOC114325571</name>
</gene>
<sequence length="661" mass="74980">MKHVVNNLLSEVTLHQRGKYVKFKYCEIPLEHCLFVFSQEYTFDNPVFIISPEDVDHKSNGKIPDVEENDKSPQRSQWGNDTQFLMSCVAMSVGLGNVWRFPFIARSNGGGAFLIPYLIVLTVVGRPMYYMEMVLGQFCSRGPGQMYSKMSPVLKGIGIGQVFGATCVASYYCILMAITLLYLVNSFTINFPWATCWESWEEYLNERNFTCVDKDTVNFSSNNTISSAEMYFRREVLKEKDDISDGLGAPDWKLSLFLLVSWFATFLVSIKGVKSSGKASYFLAIFPYIVMLVLLIRASTLPGAAEGMKYFVDADFSRLKDAEVWYAAVTQCFFSLNVGFGNIVTLASYNKFSHNINRDAFIITTLDTFTSLLSGVTIFGILGNLAYEMKIPPSEVIAAGGGTALAFISYPDALSKFTFAPWLFAITFFVMLFVLGLGSLQGLHGNLNGLIKEYLPYTPDWKIAGCSSIVLFFVGLIYVTQGGQYTLDLVDFFGGTFVIFVCAICEVFVIAYIYGIDRLCLDIEFMSKRKVGIYWRLTWGLLMPLLLILIFLYFIWTLKPIVYGIDSLRLPLGLEIFGWSILAVTVIQLMGWFFYYLYANRKYPGIQKLTETFSFKTWGPEGRQRTEEWKKFLEEKNTILQGKRSRIPTKIKAIFLDPYKS</sequence>
<proteinExistence type="inferred from homology"/>
<organism evidence="19">
    <name type="scientific">Diabrotica virgifera virgifera</name>
    <name type="common">western corn rootworm</name>
    <dbReference type="NCBI Taxonomy" id="50390"/>
    <lineage>
        <taxon>Eukaryota</taxon>
        <taxon>Metazoa</taxon>
        <taxon>Ecdysozoa</taxon>
        <taxon>Arthropoda</taxon>
        <taxon>Hexapoda</taxon>
        <taxon>Insecta</taxon>
        <taxon>Pterygota</taxon>
        <taxon>Neoptera</taxon>
        <taxon>Endopterygota</taxon>
        <taxon>Coleoptera</taxon>
        <taxon>Polyphaga</taxon>
        <taxon>Cucujiformia</taxon>
        <taxon>Chrysomeloidea</taxon>
        <taxon>Chrysomelidae</taxon>
        <taxon>Galerucinae</taxon>
        <taxon>Diabroticina</taxon>
        <taxon>Diabroticites</taxon>
        <taxon>Diabrotica</taxon>
    </lineage>
</organism>
<comment type="similarity">
    <text evidence="2 15">Belongs to the sodium:neurotransmitter symporter (SNF) (TC 2.A.22) family.</text>
</comment>
<dbReference type="InterPro" id="IPR037272">
    <property type="entry name" value="SNS_sf"/>
</dbReference>
<keyword evidence="14" id="KW-0479">Metal-binding</keyword>
<evidence type="ECO:0000256" key="1">
    <source>
        <dbReference type="ARBA" id="ARBA00004141"/>
    </source>
</evidence>
<feature type="transmembrane region" description="Helical" evidence="16">
    <location>
        <begin position="419"/>
        <end position="440"/>
    </location>
</feature>
<dbReference type="PRINTS" id="PR00176">
    <property type="entry name" value="NANEUSMPORT"/>
</dbReference>
<keyword evidence="11" id="KW-0325">Glycoprotein</keyword>